<comment type="caution">
    <text evidence="2">The sequence shown here is derived from an EMBL/GenBank/DDBJ whole genome shotgun (WGS) entry which is preliminary data.</text>
</comment>
<evidence type="ECO:0000313" key="3">
    <source>
        <dbReference type="Proteomes" id="UP000789901"/>
    </source>
</evidence>
<name>A0ABN7W5K7_GIGMA</name>
<accession>A0ABN7W5K7</accession>
<sequence length="68" mass="7763">MNFIYIINFITSNDSTNTKYIVYEQLQEEYDQVITSNNPTNTKDIADVEDDQDKQTSRRGGPSLGLLS</sequence>
<dbReference type="Proteomes" id="UP000789901">
    <property type="component" value="Unassembled WGS sequence"/>
</dbReference>
<feature type="compositionally biased region" description="Polar residues" evidence="1">
    <location>
        <begin position="34"/>
        <end position="43"/>
    </location>
</feature>
<evidence type="ECO:0000256" key="1">
    <source>
        <dbReference type="SAM" id="MobiDB-lite"/>
    </source>
</evidence>
<gene>
    <name evidence="2" type="ORF">GMARGA_LOCUS26903</name>
</gene>
<feature type="region of interest" description="Disordered" evidence="1">
    <location>
        <begin position="34"/>
        <end position="68"/>
    </location>
</feature>
<protein>
    <submittedName>
        <fullName evidence="2">11516_t:CDS:1</fullName>
    </submittedName>
</protein>
<organism evidence="2 3">
    <name type="scientific">Gigaspora margarita</name>
    <dbReference type="NCBI Taxonomy" id="4874"/>
    <lineage>
        <taxon>Eukaryota</taxon>
        <taxon>Fungi</taxon>
        <taxon>Fungi incertae sedis</taxon>
        <taxon>Mucoromycota</taxon>
        <taxon>Glomeromycotina</taxon>
        <taxon>Glomeromycetes</taxon>
        <taxon>Diversisporales</taxon>
        <taxon>Gigasporaceae</taxon>
        <taxon>Gigaspora</taxon>
    </lineage>
</organism>
<keyword evidence="3" id="KW-1185">Reference proteome</keyword>
<dbReference type="EMBL" id="CAJVQB010032091">
    <property type="protein sequence ID" value="CAG8817846.1"/>
    <property type="molecule type" value="Genomic_DNA"/>
</dbReference>
<evidence type="ECO:0000313" key="2">
    <source>
        <dbReference type="EMBL" id="CAG8817846.1"/>
    </source>
</evidence>
<reference evidence="2 3" key="1">
    <citation type="submission" date="2021-06" db="EMBL/GenBank/DDBJ databases">
        <authorList>
            <person name="Kallberg Y."/>
            <person name="Tangrot J."/>
            <person name="Rosling A."/>
        </authorList>
    </citation>
    <scope>NUCLEOTIDE SEQUENCE [LARGE SCALE GENOMIC DNA]</scope>
    <source>
        <strain evidence="2 3">120-4 pot B 10/14</strain>
    </source>
</reference>
<proteinExistence type="predicted"/>